<dbReference type="NCBIfam" id="TIGR04183">
    <property type="entry name" value="Por_Secre_tail"/>
    <property type="match status" value="1"/>
</dbReference>
<accession>A0A5C6ZHK0</accession>
<feature type="signal peptide" evidence="2">
    <location>
        <begin position="1"/>
        <end position="23"/>
    </location>
</feature>
<dbReference type="RefSeq" id="WP_147086010.1">
    <property type="nucleotide sequence ID" value="NZ_VORM01000019.1"/>
</dbReference>
<organism evidence="3 4">
    <name type="scientific">Subsaximicrobium wynnwilliamsii</name>
    <dbReference type="NCBI Taxonomy" id="291179"/>
    <lineage>
        <taxon>Bacteria</taxon>
        <taxon>Pseudomonadati</taxon>
        <taxon>Bacteroidota</taxon>
        <taxon>Flavobacteriia</taxon>
        <taxon>Flavobacteriales</taxon>
        <taxon>Flavobacteriaceae</taxon>
        <taxon>Subsaximicrobium</taxon>
    </lineage>
</organism>
<dbReference type="EMBL" id="VORO01000006">
    <property type="protein sequence ID" value="TXD89652.1"/>
    <property type="molecule type" value="Genomic_DNA"/>
</dbReference>
<feature type="chain" id="PRO_5023039215" evidence="2">
    <location>
        <begin position="24"/>
        <end position="1092"/>
    </location>
</feature>
<comment type="caution">
    <text evidence="3">The sequence shown here is derived from an EMBL/GenBank/DDBJ whole genome shotgun (WGS) entry which is preliminary data.</text>
</comment>
<proteinExistence type="predicted"/>
<gene>
    <name evidence="3" type="ORF">ESY86_07665</name>
</gene>
<reference evidence="3 4" key="1">
    <citation type="submission" date="2019-08" db="EMBL/GenBank/DDBJ databases">
        <title>Genomes of Subsaximicrobium wynnwilliamsii strains.</title>
        <authorList>
            <person name="Bowman J.P."/>
        </authorList>
    </citation>
    <scope>NUCLEOTIDE SEQUENCE [LARGE SCALE GENOMIC DNA]</scope>
    <source>
        <strain evidence="3 4">2-80-2</strain>
    </source>
</reference>
<keyword evidence="1 2" id="KW-0732">Signal</keyword>
<evidence type="ECO:0000313" key="3">
    <source>
        <dbReference type="EMBL" id="TXD89652.1"/>
    </source>
</evidence>
<dbReference type="InterPro" id="IPR013783">
    <property type="entry name" value="Ig-like_fold"/>
</dbReference>
<name>A0A5C6ZHK0_9FLAO</name>
<dbReference type="Gene3D" id="2.60.40.10">
    <property type="entry name" value="Immunoglobulins"/>
    <property type="match status" value="1"/>
</dbReference>
<dbReference type="InterPro" id="IPR026444">
    <property type="entry name" value="Secre_tail"/>
</dbReference>
<keyword evidence="4" id="KW-1185">Reference proteome</keyword>
<protein>
    <submittedName>
        <fullName evidence="3">T9SS type A sorting domain-containing protein</fullName>
    </submittedName>
</protein>
<evidence type="ECO:0000313" key="4">
    <source>
        <dbReference type="Proteomes" id="UP000321578"/>
    </source>
</evidence>
<sequence>MKLKITQPMLCLGLFLVSTSLFAQIVVSSVFPRRVTTKTEVTITGGTSFTNATNVILSEIDFGSKTASNGGTQLTFEITRTNTSATGDVAPTPLMIGSQLVYTGFFSPDNQVFIEYIGPTDRTLQASGGTNPVTRITEVFTNWDYNGNGYYKSSWYSSGTTSTWPNDRHDLLAYTYNGTTYSTGVDDQLLTDKGIPFTPQTFKAYSTNGIKGNPHGANFLAMADKIDGVLGSRILNDLVKATVYDVIIDGSNDNGLDLGTGITNFNRNANIRFFSGNAIVGALGDAIPDLLLTQIAQAGGSDIYYYADIEGNVVGRPINLSIPEESNTILYKWFLDLYRMDLSLPYDQSLPNQLSFGNNENRPFRMIALELDEFEIVATPITSPNYIGKINNINMQAGGTADLAFMAYNRAAFDIKSPKVDQFPVSRNVCKVPNTDGITFNAAASIDGGGTGASGETLQYQWYKNFAAITGATSDSYNLAAINGGSLGTYKVRIFNDFGAVDLPVTLAEGGTPTFWDGANWVLPAALTAAGVNVSDADRNLIFSEDYSENSNLEGCDCRVVAGRTVTIPMGQTLKLYNTITVEPEILAVPLVNPYIPAGQFTLANNASLIQTKDLSLIGNENSGSIRVQRLADNLHVNDYVYWSSPVAGFNINGIPGSSAYEWDPTVGNPEGSSGNWVSASGLIMAAGKGYIKKVTPAAGTATAFTNTFSGIPNNGPVTAVVRMSNGTLPAADDQHWNLIGNPYPSAINAVKFLNLTENNSIEGAIYLWTHHAAISSIPNPADSPFYQDFVYNYGDQYLTFNELGETPSAPTGETFNGNIAAGQGFFVRAVSDGNVTFKNELRHDTNEDSYDNTNFFRTDSEHNTADNTEKQLIWLSLVADNAVAVSTLLGYAENATYARDRMFDAQTNSDDFSIYSMIANDKMSIQGRPLPFETSDTVPLGIEIPQNGIYKIGIDNLQGSVFVDQAQAIYLEDTYLNLVHDLRATPYGFTAVTGAVNDRFVLRYTQDETLAVNESIASETFAFIKNNELQVRSSQNIESIQIYDLNGKQIATYELKGNNSAFNANFQFARGVYLAVITLDTDLLVKKKLIN</sequence>
<dbReference type="AlphaFoldDB" id="A0A5C6ZHK0"/>
<evidence type="ECO:0000256" key="1">
    <source>
        <dbReference type="ARBA" id="ARBA00022729"/>
    </source>
</evidence>
<dbReference type="OrthoDB" id="1652165at2"/>
<evidence type="ECO:0000256" key="2">
    <source>
        <dbReference type="SAM" id="SignalP"/>
    </source>
</evidence>
<dbReference type="Proteomes" id="UP000321578">
    <property type="component" value="Unassembled WGS sequence"/>
</dbReference>